<evidence type="ECO:0000313" key="3">
    <source>
        <dbReference type="Proteomes" id="UP001432322"/>
    </source>
</evidence>
<feature type="non-terminal residue" evidence="2">
    <location>
        <position position="86"/>
    </location>
</feature>
<dbReference type="EMBL" id="BTSY01000005">
    <property type="protein sequence ID" value="GMT27013.1"/>
    <property type="molecule type" value="Genomic_DNA"/>
</dbReference>
<protein>
    <submittedName>
        <fullName evidence="2">Uncharacterized protein</fullName>
    </submittedName>
</protein>
<dbReference type="AlphaFoldDB" id="A0AAV5W9C5"/>
<keyword evidence="1" id="KW-0732">Signal</keyword>
<feature type="signal peptide" evidence="1">
    <location>
        <begin position="1"/>
        <end position="19"/>
    </location>
</feature>
<organism evidence="2 3">
    <name type="scientific">Pristionchus fissidentatus</name>
    <dbReference type="NCBI Taxonomy" id="1538716"/>
    <lineage>
        <taxon>Eukaryota</taxon>
        <taxon>Metazoa</taxon>
        <taxon>Ecdysozoa</taxon>
        <taxon>Nematoda</taxon>
        <taxon>Chromadorea</taxon>
        <taxon>Rhabditida</taxon>
        <taxon>Rhabditina</taxon>
        <taxon>Diplogasteromorpha</taxon>
        <taxon>Diplogasteroidea</taxon>
        <taxon>Neodiplogasteridae</taxon>
        <taxon>Pristionchus</taxon>
    </lineage>
</organism>
<dbReference type="Proteomes" id="UP001432322">
    <property type="component" value="Unassembled WGS sequence"/>
</dbReference>
<gene>
    <name evidence="2" type="ORF">PFISCL1PPCAC_18310</name>
</gene>
<evidence type="ECO:0000313" key="2">
    <source>
        <dbReference type="EMBL" id="GMT27013.1"/>
    </source>
</evidence>
<feature type="non-terminal residue" evidence="2">
    <location>
        <position position="1"/>
    </location>
</feature>
<reference evidence="2" key="1">
    <citation type="submission" date="2023-10" db="EMBL/GenBank/DDBJ databases">
        <title>Genome assembly of Pristionchus species.</title>
        <authorList>
            <person name="Yoshida K."/>
            <person name="Sommer R.J."/>
        </authorList>
    </citation>
    <scope>NUCLEOTIDE SEQUENCE</scope>
    <source>
        <strain evidence="2">RS5133</strain>
    </source>
</reference>
<sequence>RLHPLVYLLFFIFLGFTQGSRPVNKYYDVRQIPLMKWDASQYKHEIVKSGGLVRPASPGSNFSVYPVESCGNLRISFVLQMQPERQ</sequence>
<proteinExistence type="predicted"/>
<comment type="caution">
    <text evidence="2">The sequence shown here is derived from an EMBL/GenBank/DDBJ whole genome shotgun (WGS) entry which is preliminary data.</text>
</comment>
<keyword evidence="3" id="KW-1185">Reference proteome</keyword>
<feature type="chain" id="PRO_5043775417" evidence="1">
    <location>
        <begin position="20"/>
        <end position="86"/>
    </location>
</feature>
<name>A0AAV5W9C5_9BILA</name>
<evidence type="ECO:0000256" key="1">
    <source>
        <dbReference type="SAM" id="SignalP"/>
    </source>
</evidence>
<accession>A0AAV5W9C5</accession>